<accession>A0ACC2X6G1</accession>
<reference evidence="1" key="1">
    <citation type="submission" date="2023-04" db="EMBL/GenBank/DDBJ databases">
        <title>Draft Genome sequencing of Naganishia species isolated from polar environments using Oxford Nanopore Technology.</title>
        <authorList>
            <person name="Leo P."/>
            <person name="Venkateswaran K."/>
        </authorList>
    </citation>
    <scope>NUCLEOTIDE SEQUENCE</scope>
    <source>
        <strain evidence="1">DBVPG 5303</strain>
    </source>
</reference>
<keyword evidence="2" id="KW-1185">Reference proteome</keyword>
<gene>
    <name evidence="1" type="ORF">QFC24_005839</name>
</gene>
<name>A0ACC2X6G1_9TREE</name>
<dbReference type="Proteomes" id="UP001234202">
    <property type="component" value="Unassembled WGS sequence"/>
</dbReference>
<protein>
    <submittedName>
        <fullName evidence="1">Uncharacterized protein</fullName>
    </submittedName>
</protein>
<proteinExistence type="predicted"/>
<sequence>MANSWSRSEVQQSRIAELEGDKRRIAEEMQVLKKELEVASQRNGRLERDVEMLVAERVEKGIQANLTVLLYLFYQGPPILPIELIVVVAELVAGSVNYGTLANLSAICHIVREEVIPVLCKTVILSSREIEALAGGEIEGSEIRAFFKREALCPRHIILCKRGHESKQVKSLFPNRSTEIHRYIFWQDDRNWNPVIKEAVSLRIFKAVSSTSLIHLLPVEKEGRILHHSDDSREALLWTEYYPMWYMIFEIDQSASTTGRLETLKYLWQAIRDPPHARAGCPTIRLRIRSMIALDMLLHSYSSNIL</sequence>
<comment type="caution">
    <text evidence="1">The sequence shown here is derived from an EMBL/GenBank/DDBJ whole genome shotgun (WGS) entry which is preliminary data.</text>
</comment>
<organism evidence="1 2">
    <name type="scientific">Naganishia onofrii</name>
    <dbReference type="NCBI Taxonomy" id="1851511"/>
    <lineage>
        <taxon>Eukaryota</taxon>
        <taxon>Fungi</taxon>
        <taxon>Dikarya</taxon>
        <taxon>Basidiomycota</taxon>
        <taxon>Agaricomycotina</taxon>
        <taxon>Tremellomycetes</taxon>
        <taxon>Filobasidiales</taxon>
        <taxon>Filobasidiaceae</taxon>
        <taxon>Naganishia</taxon>
    </lineage>
</organism>
<evidence type="ECO:0000313" key="1">
    <source>
        <dbReference type="EMBL" id="KAJ9119368.1"/>
    </source>
</evidence>
<dbReference type="EMBL" id="JASBWV010000025">
    <property type="protein sequence ID" value="KAJ9119368.1"/>
    <property type="molecule type" value="Genomic_DNA"/>
</dbReference>
<evidence type="ECO:0000313" key="2">
    <source>
        <dbReference type="Proteomes" id="UP001234202"/>
    </source>
</evidence>